<comment type="caution">
    <text evidence="4">The sequence shown here is derived from an EMBL/GenBank/DDBJ whole genome shotgun (WGS) entry which is preliminary data.</text>
</comment>
<keyword evidence="1 2" id="KW-0732">Signal</keyword>
<feature type="chain" id="PRO_5019375703" evidence="2">
    <location>
        <begin position="24"/>
        <end position="242"/>
    </location>
</feature>
<sequence>MRLFLRVPHTLLLGTFLLFQACAAQSNLIEGEQVTVTKETLQYYLYYPEDYLSNPSQTYGLLLFLHGGGESGESQEEFKMNEPPKLLEEGKQFPFLILAPHNPHERKWWNTAAVMQLLDSIVAENRVDINRIYLTGISRGGNAVWEMATQYPDRFAALAVVCGMAPLPYAHWIDREMPIWVFHGELDETIPVEESDAMVEKLKSMNYNIQYTRYKGVGHNAWDRAYTTDSLYTWFAKQKRIN</sequence>
<evidence type="ECO:0000313" key="5">
    <source>
        <dbReference type="Proteomes" id="UP000290261"/>
    </source>
</evidence>
<dbReference type="Gene3D" id="3.40.50.1820">
    <property type="entry name" value="alpha/beta hydrolase"/>
    <property type="match status" value="1"/>
</dbReference>
<protein>
    <submittedName>
        <fullName evidence="4">Carbohydrate esterase</fullName>
    </submittedName>
</protein>
<dbReference type="Pfam" id="PF02230">
    <property type="entry name" value="Abhydrolase_2"/>
    <property type="match status" value="1"/>
</dbReference>
<reference evidence="4 5" key="1">
    <citation type="submission" date="2014-04" db="EMBL/GenBank/DDBJ databases">
        <title>Whole genome of Muricauda olearia.</title>
        <authorList>
            <person name="Zhang X.-H."/>
            <person name="Tang K."/>
        </authorList>
    </citation>
    <scope>NUCLEOTIDE SEQUENCE [LARGE SCALE GENOMIC DNA]</scope>
    <source>
        <strain evidence="4 5">Th120</strain>
    </source>
</reference>
<name>A0A444VL11_9FLAO</name>
<dbReference type="EMBL" id="JJMP01000006">
    <property type="protein sequence ID" value="RYC51467.1"/>
    <property type="molecule type" value="Genomic_DNA"/>
</dbReference>
<dbReference type="Proteomes" id="UP000290261">
    <property type="component" value="Unassembled WGS sequence"/>
</dbReference>
<evidence type="ECO:0000256" key="2">
    <source>
        <dbReference type="SAM" id="SignalP"/>
    </source>
</evidence>
<proteinExistence type="predicted"/>
<dbReference type="PANTHER" id="PTHR43037">
    <property type="entry name" value="UNNAMED PRODUCT-RELATED"/>
    <property type="match status" value="1"/>
</dbReference>
<accession>A0A444VL11</accession>
<dbReference type="InterPro" id="IPR003140">
    <property type="entry name" value="PLipase/COase/thioEstase"/>
</dbReference>
<feature type="signal peptide" evidence="2">
    <location>
        <begin position="1"/>
        <end position="23"/>
    </location>
</feature>
<dbReference type="InterPro" id="IPR029058">
    <property type="entry name" value="AB_hydrolase_fold"/>
</dbReference>
<keyword evidence="5" id="KW-1185">Reference proteome</keyword>
<dbReference type="SUPFAM" id="SSF53474">
    <property type="entry name" value="alpha/beta-Hydrolases"/>
    <property type="match status" value="1"/>
</dbReference>
<evidence type="ECO:0000313" key="4">
    <source>
        <dbReference type="EMBL" id="RYC51467.1"/>
    </source>
</evidence>
<organism evidence="4 5">
    <name type="scientific">Flagellimonas olearia</name>
    <dbReference type="NCBI Taxonomy" id="552546"/>
    <lineage>
        <taxon>Bacteria</taxon>
        <taxon>Pseudomonadati</taxon>
        <taxon>Bacteroidota</taxon>
        <taxon>Flavobacteriia</taxon>
        <taxon>Flavobacteriales</taxon>
        <taxon>Flavobacteriaceae</taxon>
        <taxon>Flagellimonas</taxon>
    </lineage>
</organism>
<dbReference type="PANTHER" id="PTHR43037:SF1">
    <property type="entry name" value="BLL1128 PROTEIN"/>
    <property type="match status" value="1"/>
</dbReference>
<dbReference type="GO" id="GO:0016787">
    <property type="term" value="F:hydrolase activity"/>
    <property type="evidence" value="ECO:0007669"/>
    <property type="project" value="InterPro"/>
</dbReference>
<dbReference type="RefSeq" id="WP_129654502.1">
    <property type="nucleotide sequence ID" value="NZ_ML142910.1"/>
</dbReference>
<gene>
    <name evidence="4" type="ORF">DN53_14820</name>
</gene>
<evidence type="ECO:0000259" key="3">
    <source>
        <dbReference type="Pfam" id="PF02230"/>
    </source>
</evidence>
<evidence type="ECO:0000256" key="1">
    <source>
        <dbReference type="ARBA" id="ARBA00022729"/>
    </source>
</evidence>
<dbReference type="InterPro" id="IPR050955">
    <property type="entry name" value="Plant_Biomass_Hydrol_Est"/>
</dbReference>
<dbReference type="PROSITE" id="PS51257">
    <property type="entry name" value="PROKAR_LIPOPROTEIN"/>
    <property type="match status" value="1"/>
</dbReference>
<feature type="domain" description="Phospholipase/carboxylesterase/thioesterase" evidence="3">
    <location>
        <begin position="112"/>
        <end position="224"/>
    </location>
</feature>
<dbReference type="AlphaFoldDB" id="A0A444VL11"/>